<protein>
    <submittedName>
        <fullName evidence="3">Uncharacterized protein</fullName>
    </submittedName>
</protein>
<evidence type="ECO:0000256" key="1">
    <source>
        <dbReference type="SAM" id="MobiDB-lite"/>
    </source>
</evidence>
<accession>A0A915ICZ8</accession>
<dbReference type="Proteomes" id="UP000887565">
    <property type="component" value="Unplaced"/>
</dbReference>
<evidence type="ECO:0000313" key="3">
    <source>
        <dbReference type="WBParaSite" id="nRc.2.0.1.t11096-RA"/>
    </source>
</evidence>
<name>A0A915ICZ8_ROMCU</name>
<feature type="compositionally biased region" description="Polar residues" evidence="1">
    <location>
        <begin position="1"/>
        <end position="17"/>
    </location>
</feature>
<feature type="compositionally biased region" description="Polar residues" evidence="1">
    <location>
        <begin position="26"/>
        <end position="35"/>
    </location>
</feature>
<reference evidence="3" key="1">
    <citation type="submission" date="2022-11" db="UniProtKB">
        <authorList>
            <consortium name="WormBaseParasite"/>
        </authorList>
    </citation>
    <scope>IDENTIFICATION</scope>
</reference>
<sequence>MAAQASSTTGMSVQPKVTPTKHSRNQTKTTQSSVPPQIKCSLEALKNLPPQPGFKAPLPPALSMDIETTTSKSKTATMTTASLLTRASTSVPSTTVTSMLVISTQVATTTSTATSQLSLVIATRPVLGAVPGLIFSIDKGRGPKAQAPACSQQALENPLRVLSSTSCIPVHYCCVLLSMWDNFLIIPPMHCLYM</sequence>
<proteinExistence type="predicted"/>
<organism evidence="2 3">
    <name type="scientific">Romanomermis culicivorax</name>
    <name type="common">Nematode worm</name>
    <dbReference type="NCBI Taxonomy" id="13658"/>
    <lineage>
        <taxon>Eukaryota</taxon>
        <taxon>Metazoa</taxon>
        <taxon>Ecdysozoa</taxon>
        <taxon>Nematoda</taxon>
        <taxon>Enoplea</taxon>
        <taxon>Dorylaimia</taxon>
        <taxon>Mermithida</taxon>
        <taxon>Mermithoidea</taxon>
        <taxon>Mermithidae</taxon>
        <taxon>Romanomermis</taxon>
    </lineage>
</organism>
<dbReference type="WBParaSite" id="nRc.2.0.1.t11096-RA">
    <property type="protein sequence ID" value="nRc.2.0.1.t11096-RA"/>
    <property type="gene ID" value="nRc.2.0.1.g11096"/>
</dbReference>
<keyword evidence="2" id="KW-1185">Reference proteome</keyword>
<dbReference type="AlphaFoldDB" id="A0A915ICZ8"/>
<evidence type="ECO:0000313" key="2">
    <source>
        <dbReference type="Proteomes" id="UP000887565"/>
    </source>
</evidence>
<feature type="region of interest" description="Disordered" evidence="1">
    <location>
        <begin position="1"/>
        <end position="37"/>
    </location>
</feature>